<dbReference type="InParanoid" id="A0A803TG34"/>
<proteinExistence type="predicted"/>
<evidence type="ECO:0000313" key="3">
    <source>
        <dbReference type="Proteomes" id="UP000001646"/>
    </source>
</evidence>
<reference evidence="2" key="3">
    <citation type="submission" date="2025-09" db="UniProtKB">
        <authorList>
            <consortium name="Ensembl"/>
        </authorList>
    </citation>
    <scope>IDENTIFICATION</scope>
</reference>
<dbReference type="PROSITE" id="PS50878">
    <property type="entry name" value="RT_POL"/>
    <property type="match status" value="1"/>
</dbReference>
<dbReference type="InterPro" id="IPR036691">
    <property type="entry name" value="Endo/exonu/phosph_ase_sf"/>
</dbReference>
<dbReference type="PANTHER" id="PTHR31635">
    <property type="entry name" value="REVERSE TRANSCRIPTASE DOMAIN-CONTAINING PROTEIN-RELATED"/>
    <property type="match status" value="1"/>
</dbReference>
<dbReference type="GeneTree" id="ENSGT01150000286916"/>
<dbReference type="InterPro" id="IPR000477">
    <property type="entry name" value="RT_dom"/>
</dbReference>
<feature type="domain" description="Reverse transcriptase" evidence="1">
    <location>
        <begin position="356"/>
        <end position="630"/>
    </location>
</feature>
<keyword evidence="3" id="KW-1185">Reference proteome</keyword>
<name>A0A803TG34_ANOCA</name>
<dbReference type="Gene3D" id="3.60.10.10">
    <property type="entry name" value="Endonuclease/exonuclease/phosphatase"/>
    <property type="match status" value="1"/>
</dbReference>
<dbReference type="Pfam" id="PF00078">
    <property type="entry name" value="RVT_1"/>
    <property type="match status" value="1"/>
</dbReference>
<dbReference type="InterPro" id="IPR043502">
    <property type="entry name" value="DNA/RNA_pol_sf"/>
</dbReference>
<dbReference type="Proteomes" id="UP000001646">
    <property type="component" value="Unplaced"/>
</dbReference>
<evidence type="ECO:0000313" key="2">
    <source>
        <dbReference type="Ensembl" id="ENSACAP00000034174.1"/>
    </source>
</evidence>
<dbReference type="CDD" id="cd01650">
    <property type="entry name" value="RT_nLTR_like"/>
    <property type="match status" value="1"/>
</dbReference>
<dbReference type="PANTHER" id="PTHR31635:SF196">
    <property type="entry name" value="REVERSE TRANSCRIPTASE DOMAIN-CONTAINING PROTEIN-RELATED"/>
    <property type="match status" value="1"/>
</dbReference>
<reference evidence="2" key="1">
    <citation type="submission" date="2009-12" db="EMBL/GenBank/DDBJ databases">
        <title>The Genome Sequence of Anolis carolinensis (Green Anole Lizard).</title>
        <authorList>
            <consortium name="The Genome Sequencing Platform"/>
            <person name="Di Palma F."/>
            <person name="Alfoldi J."/>
            <person name="Heiman D."/>
            <person name="Young S."/>
            <person name="Grabherr M."/>
            <person name="Johnson J."/>
            <person name="Lander E.S."/>
            <person name="Lindblad-Toh K."/>
        </authorList>
    </citation>
    <scope>NUCLEOTIDE SEQUENCE [LARGE SCALE GENOMIC DNA]</scope>
    <source>
        <strain evidence="2">JBL SC #1</strain>
    </source>
</reference>
<organism evidence="2 3">
    <name type="scientific">Anolis carolinensis</name>
    <name type="common">Green anole</name>
    <name type="synonym">American chameleon</name>
    <dbReference type="NCBI Taxonomy" id="28377"/>
    <lineage>
        <taxon>Eukaryota</taxon>
        <taxon>Metazoa</taxon>
        <taxon>Chordata</taxon>
        <taxon>Craniata</taxon>
        <taxon>Vertebrata</taxon>
        <taxon>Euteleostomi</taxon>
        <taxon>Lepidosauria</taxon>
        <taxon>Squamata</taxon>
        <taxon>Bifurcata</taxon>
        <taxon>Unidentata</taxon>
        <taxon>Episquamata</taxon>
        <taxon>Toxicofera</taxon>
        <taxon>Iguania</taxon>
        <taxon>Dactyloidae</taxon>
        <taxon>Anolis</taxon>
    </lineage>
</organism>
<evidence type="ECO:0000259" key="1">
    <source>
        <dbReference type="PROSITE" id="PS50878"/>
    </source>
</evidence>
<dbReference type="Ensembl" id="ENSACAT00000043619.1">
    <property type="protein sequence ID" value="ENSACAP00000034174.1"/>
    <property type="gene ID" value="ENSACAG00000045478.1"/>
</dbReference>
<protein>
    <recommendedName>
        <fullName evidence="1">Reverse transcriptase domain-containing protein</fullName>
    </recommendedName>
</protein>
<sequence length="1119" mass="133861">MGDFNGIIDKNLDKSNVQKRKENNSLPQNFMAFKKEYDLQDIWRIRNPSQKDYTHFSNRHKSWSRIDMIWVSKTLATKINDLKIMSRDLSDHSPLIMEINVRSTTKKWRLNDNMIKKEQDIIKLREMTKEYFKFNDTPEITPKIIWDSYKAVARGFFIQQKAIQNKHKYQRLKELQTEIDSKEMELKTNPGNEKIVKQLGMLKNQKKNWDLDKLANQIKWTKQYGYENANKPGKWLSRLIRKKREAQQILQIKLKDREINTDKEIREEFKKYYKELYDKDQISQDDIVEYLCQQKLQKITDEQRLNLNKVIDIDEIKKAIKDLDANKAPGPDGFIAGFYKIEQDVVLQHLKKIMNLALTDKTIPDTWKEAEIIMIHKEGKDPRDVRNYRPISLLNTDYKIFTKILANRLTEFLQTWIEEDQTGFLPNRSTKDNVRIIVDAIEYYDQNCQKEVGFLSLDAEKAFDKLNWDFVKLLLKELDFGMQFINGIQSIYNQQKAKLRINGETTEEFEIKKGTRQGCPLSPLIFILAIEVLLRSIRKDPNLKGIKIDKQEIKIRAFADDLICIVENPKSKLKDWLGKIEKFGKLAGVSINKDKTVILTKNISLKDQEEIKRISGLETVKKIRYLGIWIGVKNNQLLELNYSKKWKEIKKDLENWKDLNLSLLGRIATVKMNILPKLLYLFRNIPIIRNMKLINGWNKEISRFIWKNKKPRIKLATMITPKSKGGFGLPDFKLYHEACTLDWIMDWVKLEKIKILTLEGYDLRKGWHSYLWCDQFKTEKNFGNHFIRSSLIKTWIKYKRYFYGKTPLWFSPLEAHQRRLLGWNNWPTYREILKKPLRTEETPQIEELKELQKGYNNVSWYQYLQIKESFKKDKEVGFNMCNGFWDNILLRKKKVITLLYNKLLDWATESEIVKESMLKWSRDVGRPILMDEWETIWNKKIKYCLATDLKENWLKTIHRWYLTPKKIGYMFQNIDNRCWRCKEQVGSYHHMWWSCKNIKKYWKVIREECGKILKTKFECKPEIFLLGLSPILDNKRKDTKENRKNAEKIFTFLVTAARLVIARYWKGTIIPTKEMWLEKVTEIKNMDKLTYMVKKNTGRAMKETDWSDFEKYLQEELRR</sequence>
<accession>A0A803TG34</accession>
<dbReference type="SUPFAM" id="SSF56672">
    <property type="entry name" value="DNA/RNA polymerases"/>
    <property type="match status" value="1"/>
</dbReference>
<dbReference type="AlphaFoldDB" id="A0A803TG34"/>
<reference evidence="2" key="2">
    <citation type="submission" date="2025-08" db="UniProtKB">
        <authorList>
            <consortium name="Ensembl"/>
        </authorList>
    </citation>
    <scope>IDENTIFICATION</scope>
</reference>
<dbReference type="SUPFAM" id="SSF56219">
    <property type="entry name" value="DNase I-like"/>
    <property type="match status" value="1"/>
</dbReference>